<dbReference type="Proteomes" id="UP001529085">
    <property type="component" value="Unassembled WGS sequence"/>
</dbReference>
<keyword evidence="3" id="KW-1185">Reference proteome</keyword>
<evidence type="ECO:0000256" key="1">
    <source>
        <dbReference type="SAM" id="SignalP"/>
    </source>
</evidence>
<name>A0ABT6FZY3_9FLAO</name>
<dbReference type="PROSITE" id="PS51257">
    <property type="entry name" value="PROKAR_LIPOPROTEIN"/>
    <property type="match status" value="1"/>
</dbReference>
<dbReference type="RefSeq" id="WP_278004817.1">
    <property type="nucleotide sequence ID" value="NZ_JARSBN010000003.1"/>
</dbReference>
<evidence type="ECO:0000313" key="2">
    <source>
        <dbReference type="EMBL" id="MDG4715357.1"/>
    </source>
</evidence>
<protein>
    <recommendedName>
        <fullName evidence="4">DUF4377 domain-containing protein</fullName>
    </recommendedName>
</protein>
<reference evidence="2 3" key="1">
    <citation type="submission" date="2023-03" db="EMBL/GenBank/DDBJ databases">
        <title>Strain YYF002 represents a novel species in the genus Winogradskyella isolated from seawater.</title>
        <authorList>
            <person name="Fu Z.-Y."/>
        </authorList>
    </citation>
    <scope>NUCLEOTIDE SEQUENCE [LARGE SCALE GENOMIC DNA]</scope>
    <source>
        <strain evidence="2 3">YYF002</strain>
    </source>
</reference>
<accession>A0ABT6FZY3</accession>
<evidence type="ECO:0000313" key="3">
    <source>
        <dbReference type="Proteomes" id="UP001529085"/>
    </source>
</evidence>
<proteinExistence type="predicted"/>
<feature type="chain" id="PRO_5045132932" description="DUF4377 domain-containing protein" evidence="1">
    <location>
        <begin position="20"/>
        <end position="134"/>
    </location>
</feature>
<gene>
    <name evidence="2" type="ORF">P7122_05710</name>
</gene>
<evidence type="ECO:0008006" key="4">
    <source>
        <dbReference type="Google" id="ProtNLM"/>
    </source>
</evidence>
<keyword evidence="1" id="KW-0732">Signal</keyword>
<feature type="signal peptide" evidence="1">
    <location>
        <begin position="1"/>
        <end position="19"/>
    </location>
</feature>
<sequence length="134" mass="15366">MKKPLLITTLLFLALVSSCREPLCIFPKEPQLPNKEFPIGSTESYYYVDLSAEINNEPRDNDYDYYFDVVGLPAGMDYFVNYRTISLEGTPEVSGIFDIVIYLEVEGPFRNDYDDDPVELCNYGTSKTYTLIVE</sequence>
<comment type="caution">
    <text evidence="2">The sequence shown here is derived from an EMBL/GenBank/DDBJ whole genome shotgun (WGS) entry which is preliminary data.</text>
</comment>
<organism evidence="2 3">
    <name type="scientific">Winogradskyella marincola</name>
    <dbReference type="NCBI Taxonomy" id="3037795"/>
    <lineage>
        <taxon>Bacteria</taxon>
        <taxon>Pseudomonadati</taxon>
        <taxon>Bacteroidota</taxon>
        <taxon>Flavobacteriia</taxon>
        <taxon>Flavobacteriales</taxon>
        <taxon>Flavobacteriaceae</taxon>
        <taxon>Winogradskyella</taxon>
    </lineage>
</organism>
<dbReference type="EMBL" id="JARSBN010000003">
    <property type="protein sequence ID" value="MDG4715357.1"/>
    <property type="molecule type" value="Genomic_DNA"/>
</dbReference>